<evidence type="ECO:0000313" key="2">
    <source>
        <dbReference type="EMBL" id="GIM29977.1"/>
    </source>
</evidence>
<dbReference type="RefSeq" id="WP_212904660.1">
    <property type="nucleotide sequence ID" value="NZ_BOPZ01000025.1"/>
</dbReference>
<protein>
    <submittedName>
        <fullName evidence="2">Uncharacterized protein</fullName>
    </submittedName>
</protein>
<keyword evidence="3" id="KW-1185">Reference proteome</keyword>
<keyword evidence="1" id="KW-0472">Membrane</keyword>
<accession>A0A919S1B0</accession>
<comment type="caution">
    <text evidence="2">The sequence shown here is derived from an EMBL/GenBank/DDBJ whole genome shotgun (WGS) entry which is preliminary data.</text>
</comment>
<organism evidence="2 3">
    <name type="scientific">Clostridium polyendosporum</name>
    <dbReference type="NCBI Taxonomy" id="69208"/>
    <lineage>
        <taxon>Bacteria</taxon>
        <taxon>Bacillati</taxon>
        <taxon>Bacillota</taxon>
        <taxon>Clostridia</taxon>
        <taxon>Eubacteriales</taxon>
        <taxon>Clostridiaceae</taxon>
        <taxon>Clostridium</taxon>
    </lineage>
</organism>
<keyword evidence="1" id="KW-1133">Transmembrane helix</keyword>
<feature type="transmembrane region" description="Helical" evidence="1">
    <location>
        <begin position="60"/>
        <end position="78"/>
    </location>
</feature>
<gene>
    <name evidence="2" type="ORF">CPJCM30710_26430</name>
</gene>
<proteinExistence type="predicted"/>
<evidence type="ECO:0000313" key="3">
    <source>
        <dbReference type="Proteomes" id="UP000679179"/>
    </source>
</evidence>
<evidence type="ECO:0000256" key="1">
    <source>
        <dbReference type="SAM" id="Phobius"/>
    </source>
</evidence>
<dbReference type="Proteomes" id="UP000679179">
    <property type="component" value="Unassembled WGS sequence"/>
</dbReference>
<dbReference type="EMBL" id="BOPZ01000025">
    <property type="protein sequence ID" value="GIM29977.1"/>
    <property type="molecule type" value="Genomic_DNA"/>
</dbReference>
<name>A0A919S1B0_9CLOT</name>
<sequence>MRISLFIRSGIKGKILSALLYTVPAFIIFALPSVLSNSSILTPQFLDRVLALTMSNKISLSLLVVVIISIIGIISYLFSCSICQRKEI</sequence>
<keyword evidence="1" id="KW-0812">Transmembrane</keyword>
<reference evidence="2" key="1">
    <citation type="submission" date="2021-03" db="EMBL/GenBank/DDBJ databases">
        <title>Taxonomic study of Clostridium polyendosporum from meadow-gley soil under rice.</title>
        <authorList>
            <person name="Kobayashi H."/>
            <person name="Tanizawa Y."/>
            <person name="Yagura M."/>
        </authorList>
    </citation>
    <scope>NUCLEOTIDE SEQUENCE</scope>
    <source>
        <strain evidence="2">JCM 30710</strain>
    </source>
</reference>
<dbReference type="AlphaFoldDB" id="A0A919S1B0"/>